<gene>
    <name evidence="5" type="ORF">MGAL_10B073160</name>
</gene>
<feature type="signal peptide" evidence="3">
    <location>
        <begin position="1"/>
        <end position="20"/>
    </location>
</feature>
<organism evidence="5 6">
    <name type="scientific">Mytilus galloprovincialis</name>
    <name type="common">Mediterranean mussel</name>
    <dbReference type="NCBI Taxonomy" id="29158"/>
    <lineage>
        <taxon>Eukaryota</taxon>
        <taxon>Metazoa</taxon>
        <taxon>Spiralia</taxon>
        <taxon>Lophotrochozoa</taxon>
        <taxon>Mollusca</taxon>
        <taxon>Bivalvia</taxon>
        <taxon>Autobranchia</taxon>
        <taxon>Pteriomorphia</taxon>
        <taxon>Mytilida</taxon>
        <taxon>Mytiloidea</taxon>
        <taxon>Mytilidae</taxon>
        <taxon>Mytilinae</taxon>
        <taxon>Mytilus</taxon>
    </lineage>
</organism>
<dbReference type="PRINTS" id="PR00092">
    <property type="entry name" value="TYROSINASE"/>
</dbReference>
<feature type="domain" description="Tyrosinase copper-binding" evidence="4">
    <location>
        <begin position="268"/>
        <end position="279"/>
    </location>
</feature>
<keyword evidence="3" id="KW-0732">Signal</keyword>
<sequence>MEYAQLVLVVLFNSGFLIVSEVITSQYPGIILECRDQDAEKEYRCILSKFDNPNWIPNTGPDMQLRLRQDFFWHPTKRIRRECRQLTREEFREMVDAINVLKNDKSMSPSVYDFFADYHTNEAVKSIHFGSNFFGWHKMYILKFEELLRRVNPNVTLCYWDSRLDHHMNDPTKSVMFTSEFFGNGKGPIKEGPFAGWKTIRNIPLVRDLGKTGNPISYEFIDRMLAKKHHFQITTPTADRDTNVESMHNMVHAFIGGQMNNFNTSSQDPFFWIHHAFIDAVWEKFCSQLRHRNIDPQDDYTIIDNKFHQPDRYMDRLFPMRNVDGYSDYFHNHIYRYDDFAKCPLCLNSPFLKCDYSSDKCEKRNRVICFKFLNIEKKVHVTVCSVFRLFLTIEQRFSGRHIGIAAISYHHKFVSRGKIIRRLFIISMKPTLQLLLLVLWHSVLLSVCDVITDQYPALVSECRDRDSQKQYKCILSNLDKADWSRDDADGLKLRLRQDFYWHPTKRIRRECRALTREEFKEMVDAINALKKDKSMSPNVYDYVADYHTNEAVNSVHFGSNFFGWHKMYILKFEELLRKVNPNVTLCYWDSRLDHHMKDPKKSMMFTSEFFGDARGPIQTGPFARWKTIRNKPLFRDLGREGNPISYKDIKTVLSKKHHVQITNPTSDPNSQVEMMHNMVHAFVGGQMNDFNTSSQDPFFWIHHAFIDAVWTVFCRQLRHRNIDPQDDYVIVDNKMHRPERYMDHLFPMKNIDGYSDYFANNIYSYGDFAKCPTCLNSPYLKCDYASNKCVGIELHEPRRRVETPPERIKTNHLSTPQNDFTVLAGDDKNWVYIPVKIIVRNALEKSIKKNVIGGCEYLGAGYDNLCSKSVAIVQSNGITYHGTYRNYIVNDASIPQWVYAYVGVKDPGTGSSQAFISVTDKNHQPCDAFCLDLKAKKYRSCPGVISVTNKKPRLYYNTLKEAEENGYPFNPLEADTLDPRIKMAFLCY</sequence>
<feature type="domain" description="Tyrosinase copper-binding" evidence="4">
    <location>
        <begin position="696"/>
        <end position="707"/>
    </location>
</feature>
<feature type="chain" id="PRO_5032499232" description="Tyrosinase copper-binding domain-containing protein" evidence="3">
    <location>
        <begin position="21"/>
        <end position="988"/>
    </location>
</feature>
<dbReference type="PANTHER" id="PTHR11474:SF126">
    <property type="entry name" value="TYROSINASE-LIKE PROTEIN TYR-1-RELATED"/>
    <property type="match status" value="1"/>
</dbReference>
<dbReference type="InterPro" id="IPR008922">
    <property type="entry name" value="Di-copper_centre_dom_sf"/>
</dbReference>
<dbReference type="Gene3D" id="1.10.1280.10">
    <property type="entry name" value="Di-copper center containing domain from catechol oxidase"/>
    <property type="match status" value="2"/>
</dbReference>
<dbReference type="AlphaFoldDB" id="A0A8B6DAC3"/>
<dbReference type="PANTHER" id="PTHR11474">
    <property type="entry name" value="TYROSINASE FAMILY MEMBER"/>
    <property type="match status" value="1"/>
</dbReference>
<dbReference type="GO" id="GO:0016491">
    <property type="term" value="F:oxidoreductase activity"/>
    <property type="evidence" value="ECO:0007669"/>
    <property type="project" value="InterPro"/>
</dbReference>
<evidence type="ECO:0000256" key="2">
    <source>
        <dbReference type="ARBA" id="ARBA00023008"/>
    </source>
</evidence>
<dbReference type="OrthoDB" id="6132182at2759"/>
<dbReference type="InterPro" id="IPR050316">
    <property type="entry name" value="Tyrosinase/Hemocyanin"/>
</dbReference>
<dbReference type="Pfam" id="PF00264">
    <property type="entry name" value="Tyrosinase"/>
    <property type="match status" value="2"/>
</dbReference>
<evidence type="ECO:0000313" key="6">
    <source>
        <dbReference type="Proteomes" id="UP000596742"/>
    </source>
</evidence>
<keyword evidence="1" id="KW-0479">Metal-binding</keyword>
<dbReference type="Proteomes" id="UP000596742">
    <property type="component" value="Unassembled WGS sequence"/>
</dbReference>
<protein>
    <recommendedName>
        <fullName evidence="4">Tyrosinase copper-binding domain-containing protein</fullName>
    </recommendedName>
</protein>
<dbReference type="EMBL" id="UYJE01003079">
    <property type="protein sequence ID" value="VDI16354.1"/>
    <property type="molecule type" value="Genomic_DNA"/>
</dbReference>
<evidence type="ECO:0000256" key="1">
    <source>
        <dbReference type="ARBA" id="ARBA00022723"/>
    </source>
</evidence>
<proteinExistence type="predicted"/>
<evidence type="ECO:0000256" key="3">
    <source>
        <dbReference type="SAM" id="SignalP"/>
    </source>
</evidence>
<dbReference type="InterPro" id="IPR002227">
    <property type="entry name" value="Tyrosinase_Cu-bd"/>
</dbReference>
<reference evidence="5" key="1">
    <citation type="submission" date="2018-11" db="EMBL/GenBank/DDBJ databases">
        <authorList>
            <person name="Alioto T."/>
            <person name="Alioto T."/>
        </authorList>
    </citation>
    <scope>NUCLEOTIDE SEQUENCE</scope>
</reference>
<dbReference type="SUPFAM" id="SSF48056">
    <property type="entry name" value="Di-copper centre-containing domain"/>
    <property type="match status" value="2"/>
</dbReference>
<evidence type="ECO:0000259" key="4">
    <source>
        <dbReference type="PROSITE" id="PS00498"/>
    </source>
</evidence>
<name>A0A8B6DAC3_MYTGA</name>
<keyword evidence="2" id="KW-0186">Copper</keyword>
<dbReference type="PROSITE" id="PS00498">
    <property type="entry name" value="TYROSINASE_2"/>
    <property type="match status" value="2"/>
</dbReference>
<comment type="caution">
    <text evidence="5">The sequence shown here is derived from an EMBL/GenBank/DDBJ whole genome shotgun (WGS) entry which is preliminary data.</text>
</comment>
<accession>A0A8B6DAC3</accession>
<keyword evidence="6" id="KW-1185">Reference proteome</keyword>
<dbReference type="GO" id="GO:0046872">
    <property type="term" value="F:metal ion binding"/>
    <property type="evidence" value="ECO:0007669"/>
    <property type="project" value="UniProtKB-KW"/>
</dbReference>
<evidence type="ECO:0000313" key="5">
    <source>
        <dbReference type="EMBL" id="VDI16354.1"/>
    </source>
</evidence>